<dbReference type="Pfam" id="PF01734">
    <property type="entry name" value="Patatin"/>
    <property type="match status" value="1"/>
</dbReference>
<dbReference type="PROSITE" id="PS51635">
    <property type="entry name" value="PNPLA"/>
    <property type="match status" value="1"/>
</dbReference>
<dbReference type="InterPro" id="IPR016035">
    <property type="entry name" value="Acyl_Trfase/lysoPLipase"/>
</dbReference>
<feature type="domain" description="PNPLA" evidence="4">
    <location>
        <begin position="7"/>
        <end position="293"/>
    </location>
</feature>
<dbReference type="EMBL" id="PVWP01000009">
    <property type="protein sequence ID" value="PSB36501.1"/>
    <property type="molecule type" value="Genomic_DNA"/>
</dbReference>
<feature type="compositionally biased region" description="Polar residues" evidence="3">
    <location>
        <begin position="601"/>
        <end position="610"/>
    </location>
</feature>
<evidence type="ECO:0000256" key="3">
    <source>
        <dbReference type="SAM" id="MobiDB-lite"/>
    </source>
</evidence>
<keyword evidence="6" id="KW-1185">Reference proteome</keyword>
<gene>
    <name evidence="5" type="ORF">C7B81_13060</name>
</gene>
<evidence type="ECO:0000313" key="6">
    <source>
        <dbReference type="Proteomes" id="UP000238218"/>
    </source>
</evidence>
<name>A0ABX5F522_9CHRO</name>
<organism evidence="5 6">
    <name type="scientific">Aphanothece cf. minutissima CCALA 015</name>
    <dbReference type="NCBI Taxonomy" id="2107695"/>
    <lineage>
        <taxon>Bacteria</taxon>
        <taxon>Bacillati</taxon>
        <taxon>Cyanobacteriota</taxon>
        <taxon>Cyanophyceae</taxon>
        <taxon>Oscillatoriophycideae</taxon>
        <taxon>Chroococcales</taxon>
        <taxon>Aphanothecaceae</taxon>
        <taxon>Aphanothece</taxon>
    </lineage>
</organism>
<feature type="region of interest" description="Disordered" evidence="3">
    <location>
        <begin position="432"/>
        <end position="460"/>
    </location>
</feature>
<feature type="region of interest" description="Disordered" evidence="3">
    <location>
        <begin position="587"/>
        <end position="610"/>
    </location>
</feature>
<evidence type="ECO:0000313" key="5">
    <source>
        <dbReference type="EMBL" id="PSB36501.1"/>
    </source>
</evidence>
<dbReference type="SUPFAM" id="SSF52151">
    <property type="entry name" value="FabD/lysophospholipase-like"/>
    <property type="match status" value="1"/>
</dbReference>
<feature type="short sequence motif" description="DGA/G" evidence="2">
    <location>
        <begin position="280"/>
        <end position="282"/>
    </location>
</feature>
<reference evidence="5 6" key="1">
    <citation type="submission" date="2018-02" db="EMBL/GenBank/DDBJ databases">
        <authorList>
            <person name="Moore K."/>
            <person name="Momper L."/>
        </authorList>
    </citation>
    <scope>NUCLEOTIDE SEQUENCE [LARGE SCALE GENOMIC DNA]</scope>
    <source>
        <strain evidence="5 6">CCALA 015</strain>
    </source>
</reference>
<feature type="active site" description="Nucleophile" evidence="2">
    <location>
        <position position="54"/>
    </location>
</feature>
<evidence type="ECO:0000256" key="2">
    <source>
        <dbReference type="PROSITE-ProRule" id="PRU01161"/>
    </source>
</evidence>
<dbReference type="InterPro" id="IPR002641">
    <property type="entry name" value="PNPLA_dom"/>
</dbReference>
<dbReference type="RefSeq" id="WP_106222398.1">
    <property type="nucleotide sequence ID" value="NZ_PVWP01000009.1"/>
</dbReference>
<comment type="caution">
    <text evidence="5">The sequence shown here is derived from an EMBL/GenBank/DDBJ whole genome shotgun (WGS) entry which is preliminary data.</text>
</comment>
<feature type="active site" description="Proton acceptor" evidence="2">
    <location>
        <position position="280"/>
    </location>
</feature>
<evidence type="ECO:0000259" key="4">
    <source>
        <dbReference type="PROSITE" id="PS51635"/>
    </source>
</evidence>
<comment type="caution">
    <text evidence="2">Lacks conserved residue(s) required for the propagation of feature annotation.</text>
</comment>
<keyword evidence="1 2" id="KW-0443">Lipid metabolism</keyword>
<dbReference type="Gene3D" id="3.40.1090.10">
    <property type="entry name" value="Cytosolic phospholipase A2 catalytic domain"/>
    <property type="match status" value="1"/>
</dbReference>
<dbReference type="GO" id="GO:0016787">
    <property type="term" value="F:hydrolase activity"/>
    <property type="evidence" value="ECO:0007669"/>
    <property type="project" value="UniProtKB-KW"/>
</dbReference>
<sequence length="610" mass="67122">MSRKLAIVISGAVSLGSYEAGVMYEVLEAIALHNKSLPEDDPARVVIDVITGASAGAMTAAILSRQLYYGGKALRQPYHRNPLFNAWVCQINIEKLLKVTPDKHKYSLLSSDVIDDIGQKAIPDDPSQALDLHPAADKSLLLGIAMSNLNGYKQEIPGSKYNDSFAYSRYKDQFVCRLQRQPAEADPPGSLHPDPAETIHLSEMEPQMTNGKVTWCPMQTCDWGILRLMALSSGAFPFAFRARRIVRSGGSDKSMMATRDSGRKSSAGDQLYGGNYLYTDGGVFENEPVGMAANLIEAIGTGQQDSTRSYLFVAPGKRTIDADPFFNTEDDLLAMARGLISAIFGQSRFQQWVTEGLTGQLLTVTATEATLVGDTFSAFGGFLEFQFLAHDYNIGRFNARQKLRHGSFDHLINDYRSLDALMPLIDWPKPCPRNDRASSDPADSKVPAVPARPHSLERTSDGYGDCETDAWKAARQRLAPLARPRTTKADGARKRDLGGELSLLMSAVHEKRRKLIADQILERVDSLVGFALGKLFDPSQARRRPVRFVLQLALPVLTFAAQMLLKPMIYPVISRYILHPRLPAEPPPEEACCGEDDDKAPSTTNCAPWG</sequence>
<reference evidence="5 6" key="2">
    <citation type="submission" date="2018-03" db="EMBL/GenBank/DDBJ databases">
        <title>The ancient ancestry and fast evolution of plastids.</title>
        <authorList>
            <person name="Moore K.R."/>
            <person name="Magnabosco C."/>
            <person name="Momper L."/>
            <person name="Gold D.A."/>
            <person name="Bosak T."/>
            <person name="Fournier G.P."/>
        </authorList>
    </citation>
    <scope>NUCLEOTIDE SEQUENCE [LARGE SCALE GENOMIC DNA]</scope>
    <source>
        <strain evidence="5 6">CCALA 015</strain>
    </source>
</reference>
<keyword evidence="2 5" id="KW-0378">Hydrolase</keyword>
<dbReference type="Proteomes" id="UP000238218">
    <property type="component" value="Unassembled WGS sequence"/>
</dbReference>
<feature type="short sequence motif" description="GXSXG" evidence="2">
    <location>
        <begin position="52"/>
        <end position="56"/>
    </location>
</feature>
<protein>
    <submittedName>
        <fullName evidence="5">Alpha/beta hydrolase</fullName>
    </submittedName>
</protein>
<evidence type="ECO:0000256" key="1">
    <source>
        <dbReference type="ARBA" id="ARBA00023098"/>
    </source>
</evidence>
<proteinExistence type="predicted"/>
<keyword evidence="2" id="KW-0442">Lipid degradation</keyword>
<accession>A0ABX5F522</accession>